<dbReference type="Gene3D" id="4.10.240.10">
    <property type="entry name" value="Zn(2)-C6 fungal-type DNA-binding domain"/>
    <property type="match status" value="1"/>
</dbReference>
<dbReference type="Proteomes" id="UP000567885">
    <property type="component" value="Unassembled WGS sequence"/>
</dbReference>
<dbReference type="InterPro" id="IPR001138">
    <property type="entry name" value="Zn2Cys6_DnaBD"/>
</dbReference>
<dbReference type="SMART" id="SM00066">
    <property type="entry name" value="GAL4"/>
    <property type="match status" value="1"/>
</dbReference>
<keyword evidence="1" id="KW-0539">Nucleus</keyword>
<dbReference type="AlphaFoldDB" id="A0A8H5SRE6"/>
<protein>
    <submittedName>
        <fullName evidence="3">C6 transcription factor</fullName>
    </submittedName>
</protein>
<proteinExistence type="predicted"/>
<reference evidence="3 4" key="1">
    <citation type="submission" date="2020-05" db="EMBL/GenBank/DDBJ databases">
        <title>Identification and distribution of gene clusters putatively required for synthesis of sphingolipid metabolism inhibitors in phylogenetically diverse species of the filamentous fungus Fusarium.</title>
        <authorList>
            <person name="Kim H.-S."/>
            <person name="Busman M."/>
            <person name="Brown D.W."/>
            <person name="Divon H."/>
            <person name="Uhlig S."/>
            <person name="Proctor R.H."/>
        </authorList>
    </citation>
    <scope>NUCLEOTIDE SEQUENCE [LARGE SCALE GENOMIC DNA]</scope>
    <source>
        <strain evidence="3 4">NRRL 20693</strain>
    </source>
</reference>
<dbReference type="InterPro" id="IPR036864">
    <property type="entry name" value="Zn2-C6_fun-type_DNA-bd_sf"/>
</dbReference>
<dbReference type="PROSITE" id="PS50048">
    <property type="entry name" value="ZN2_CY6_FUNGAL_2"/>
    <property type="match status" value="1"/>
</dbReference>
<keyword evidence="4" id="KW-1185">Reference proteome</keyword>
<evidence type="ECO:0000259" key="2">
    <source>
        <dbReference type="PROSITE" id="PS50048"/>
    </source>
</evidence>
<comment type="caution">
    <text evidence="3">The sequence shown here is derived from an EMBL/GenBank/DDBJ whole genome shotgun (WGS) entry which is preliminary data.</text>
</comment>
<organism evidence="3 4">
    <name type="scientific">Fusarium heterosporum</name>
    <dbReference type="NCBI Taxonomy" id="42747"/>
    <lineage>
        <taxon>Eukaryota</taxon>
        <taxon>Fungi</taxon>
        <taxon>Dikarya</taxon>
        <taxon>Ascomycota</taxon>
        <taxon>Pezizomycotina</taxon>
        <taxon>Sordariomycetes</taxon>
        <taxon>Hypocreomycetidae</taxon>
        <taxon>Hypocreales</taxon>
        <taxon>Nectriaceae</taxon>
        <taxon>Fusarium</taxon>
        <taxon>Fusarium heterosporum species complex</taxon>
    </lineage>
</organism>
<evidence type="ECO:0000313" key="4">
    <source>
        <dbReference type="Proteomes" id="UP000567885"/>
    </source>
</evidence>
<dbReference type="PROSITE" id="PS00463">
    <property type="entry name" value="ZN2_CY6_FUNGAL_1"/>
    <property type="match status" value="1"/>
</dbReference>
<evidence type="ECO:0000256" key="1">
    <source>
        <dbReference type="ARBA" id="ARBA00023242"/>
    </source>
</evidence>
<name>A0A8H5SRE6_FUSHE</name>
<dbReference type="Pfam" id="PF00172">
    <property type="entry name" value="Zn_clus"/>
    <property type="match status" value="1"/>
</dbReference>
<dbReference type="GO" id="GO:0008270">
    <property type="term" value="F:zinc ion binding"/>
    <property type="evidence" value="ECO:0007669"/>
    <property type="project" value="InterPro"/>
</dbReference>
<feature type="domain" description="Zn(2)-C6 fungal-type" evidence="2">
    <location>
        <begin position="6"/>
        <end position="36"/>
    </location>
</feature>
<dbReference type="OrthoDB" id="3251668at2759"/>
<dbReference type="CDD" id="cd00067">
    <property type="entry name" value="GAL4"/>
    <property type="match status" value="1"/>
</dbReference>
<dbReference type="GO" id="GO:0000981">
    <property type="term" value="F:DNA-binding transcription factor activity, RNA polymerase II-specific"/>
    <property type="evidence" value="ECO:0007669"/>
    <property type="project" value="InterPro"/>
</dbReference>
<gene>
    <name evidence="3" type="ORF">FHETE_10328</name>
</gene>
<accession>A0A8H5SRE6</accession>
<dbReference type="SUPFAM" id="SSF57701">
    <property type="entry name" value="Zn2/Cys6 DNA-binding domain"/>
    <property type="match status" value="1"/>
</dbReference>
<sequence length="155" mass="17704">MPKAGSCWTCRPRRKKCDQVHLTCGTCSALNIQCYYGEDRPDWMDGGEKQDEMTRQFKAQVRQEQERRRDRDYIQVVNMGDGITTKEESTPLCNILPDSGLTLYGIPIAKELGVDFTIIYVDQVFPVLFPFYAPPMIQGGRASVLDILRSNETLF</sequence>
<evidence type="ECO:0000313" key="3">
    <source>
        <dbReference type="EMBL" id="KAF5657626.1"/>
    </source>
</evidence>
<dbReference type="EMBL" id="JAAGWQ010000275">
    <property type="protein sequence ID" value="KAF5657626.1"/>
    <property type="molecule type" value="Genomic_DNA"/>
</dbReference>